<organism evidence="2 3">
    <name type="scientific">Belliella pelovolcani</name>
    <dbReference type="NCBI Taxonomy" id="529505"/>
    <lineage>
        <taxon>Bacteria</taxon>
        <taxon>Pseudomonadati</taxon>
        <taxon>Bacteroidota</taxon>
        <taxon>Cytophagia</taxon>
        <taxon>Cytophagales</taxon>
        <taxon>Cyclobacteriaceae</taxon>
        <taxon>Belliella</taxon>
    </lineage>
</organism>
<dbReference type="GO" id="GO:0016740">
    <property type="term" value="F:transferase activity"/>
    <property type="evidence" value="ECO:0007669"/>
    <property type="project" value="UniProtKB-KW"/>
</dbReference>
<dbReference type="Gene3D" id="3.90.550.10">
    <property type="entry name" value="Spore Coat Polysaccharide Biosynthesis Protein SpsA, Chain A"/>
    <property type="match status" value="1"/>
</dbReference>
<evidence type="ECO:0000313" key="2">
    <source>
        <dbReference type="EMBL" id="SIS65774.1"/>
    </source>
</evidence>
<dbReference type="PANTHER" id="PTHR43685">
    <property type="entry name" value="GLYCOSYLTRANSFERASE"/>
    <property type="match status" value="1"/>
</dbReference>
<sequence length="296" mass="34959">MQNKLFAGFIITFNRPSILKATIQKVFNQTFPPEKLWIIDNSDGKETEEMIETLDQYPIVYYYLGYNAGPAYSAKFGLELAYQEGYEWVFWGDDNDPPLYGEVFEKLFNLIQIEDNVGAVGAVGQYFEKSTGKIKRVPTELLERKKNIDVDFIAGGYCFIINKSVLEKNIFPNQDLFFGFEELDYCLRIKRGGFRLVVNPEVFYEYRKRSNRLVVNNIDYVKKINLNREYYSLRNLLMISDHFGFFKMKILLYFKWSIKSVYGFKYGWSYGKKNFKIIWLAFLHFWKGIKGKTIDL</sequence>
<dbReference type="InterPro" id="IPR001173">
    <property type="entry name" value="Glyco_trans_2-like"/>
</dbReference>
<keyword evidence="3" id="KW-1185">Reference proteome</keyword>
<dbReference type="SUPFAM" id="SSF53448">
    <property type="entry name" value="Nucleotide-diphospho-sugar transferases"/>
    <property type="match status" value="1"/>
</dbReference>
<dbReference type="OrthoDB" id="7665907at2"/>
<gene>
    <name evidence="2" type="ORF">SAMN05421761_102388</name>
</gene>
<accession>A0A1N7KW31</accession>
<dbReference type="InterPro" id="IPR029044">
    <property type="entry name" value="Nucleotide-diphossugar_trans"/>
</dbReference>
<dbReference type="Pfam" id="PF00535">
    <property type="entry name" value="Glycos_transf_2"/>
    <property type="match status" value="1"/>
</dbReference>
<protein>
    <submittedName>
        <fullName evidence="2">Glycosyltransferase, GT2 family</fullName>
    </submittedName>
</protein>
<reference evidence="3" key="1">
    <citation type="submission" date="2017-01" db="EMBL/GenBank/DDBJ databases">
        <authorList>
            <person name="Varghese N."/>
            <person name="Submissions S."/>
        </authorList>
    </citation>
    <scope>NUCLEOTIDE SEQUENCE [LARGE SCALE GENOMIC DNA]</scope>
    <source>
        <strain evidence="3">DSM 46698</strain>
    </source>
</reference>
<dbReference type="Proteomes" id="UP000186026">
    <property type="component" value="Unassembled WGS sequence"/>
</dbReference>
<dbReference type="STRING" id="529505.SAMN05421761_102388"/>
<dbReference type="InterPro" id="IPR050834">
    <property type="entry name" value="Glycosyltransf_2"/>
</dbReference>
<dbReference type="AlphaFoldDB" id="A0A1N7KW31"/>
<evidence type="ECO:0000313" key="3">
    <source>
        <dbReference type="Proteomes" id="UP000186026"/>
    </source>
</evidence>
<name>A0A1N7KW31_9BACT</name>
<feature type="domain" description="Glycosyltransferase 2-like" evidence="1">
    <location>
        <begin position="10"/>
        <end position="167"/>
    </location>
</feature>
<evidence type="ECO:0000259" key="1">
    <source>
        <dbReference type="Pfam" id="PF00535"/>
    </source>
</evidence>
<dbReference type="PANTHER" id="PTHR43685:SF2">
    <property type="entry name" value="GLYCOSYLTRANSFERASE 2-LIKE DOMAIN-CONTAINING PROTEIN"/>
    <property type="match status" value="1"/>
</dbReference>
<keyword evidence="2" id="KW-0808">Transferase</keyword>
<dbReference type="EMBL" id="FTOP01000002">
    <property type="protein sequence ID" value="SIS65774.1"/>
    <property type="molecule type" value="Genomic_DNA"/>
</dbReference>
<proteinExistence type="predicted"/>